<accession>A0A5B7J3Q3</accession>
<proteinExistence type="predicted"/>
<gene>
    <name evidence="2" type="ORF">E2C01_084002</name>
</gene>
<name>A0A5B7J3Q3_PORTR</name>
<organism evidence="2 3">
    <name type="scientific">Portunus trituberculatus</name>
    <name type="common">Swimming crab</name>
    <name type="synonym">Neptunus trituberculatus</name>
    <dbReference type="NCBI Taxonomy" id="210409"/>
    <lineage>
        <taxon>Eukaryota</taxon>
        <taxon>Metazoa</taxon>
        <taxon>Ecdysozoa</taxon>
        <taxon>Arthropoda</taxon>
        <taxon>Crustacea</taxon>
        <taxon>Multicrustacea</taxon>
        <taxon>Malacostraca</taxon>
        <taxon>Eumalacostraca</taxon>
        <taxon>Eucarida</taxon>
        <taxon>Decapoda</taxon>
        <taxon>Pleocyemata</taxon>
        <taxon>Brachyura</taxon>
        <taxon>Eubrachyura</taxon>
        <taxon>Portunoidea</taxon>
        <taxon>Portunidae</taxon>
        <taxon>Portuninae</taxon>
        <taxon>Portunus</taxon>
    </lineage>
</organism>
<evidence type="ECO:0000256" key="1">
    <source>
        <dbReference type="SAM" id="MobiDB-lite"/>
    </source>
</evidence>
<evidence type="ECO:0000313" key="2">
    <source>
        <dbReference type="EMBL" id="MPC89073.1"/>
    </source>
</evidence>
<sequence>MIVTPLLPRYNHAPPQRPAGASESRNPDISDTKSSVGTVSTGGFGHQGSLLRWDSRTRGEGRSRDAHGHLPSQTAELAYLRTACRLEMR</sequence>
<feature type="region of interest" description="Disordered" evidence="1">
    <location>
        <begin position="1"/>
        <end position="74"/>
    </location>
</feature>
<comment type="caution">
    <text evidence="2">The sequence shown here is derived from an EMBL/GenBank/DDBJ whole genome shotgun (WGS) entry which is preliminary data.</text>
</comment>
<evidence type="ECO:0000313" key="3">
    <source>
        <dbReference type="Proteomes" id="UP000324222"/>
    </source>
</evidence>
<keyword evidence="3" id="KW-1185">Reference proteome</keyword>
<dbReference type="EMBL" id="VSRR010079808">
    <property type="protein sequence ID" value="MPC89073.1"/>
    <property type="molecule type" value="Genomic_DNA"/>
</dbReference>
<dbReference type="Proteomes" id="UP000324222">
    <property type="component" value="Unassembled WGS sequence"/>
</dbReference>
<protein>
    <submittedName>
        <fullName evidence="2">Uncharacterized protein</fullName>
    </submittedName>
</protein>
<reference evidence="2 3" key="1">
    <citation type="submission" date="2019-05" db="EMBL/GenBank/DDBJ databases">
        <title>Another draft genome of Portunus trituberculatus and its Hox gene families provides insights of decapod evolution.</title>
        <authorList>
            <person name="Jeong J.-H."/>
            <person name="Song I."/>
            <person name="Kim S."/>
            <person name="Choi T."/>
            <person name="Kim D."/>
            <person name="Ryu S."/>
            <person name="Kim W."/>
        </authorList>
    </citation>
    <scope>NUCLEOTIDE SEQUENCE [LARGE SCALE GENOMIC DNA]</scope>
    <source>
        <tissue evidence="2">Muscle</tissue>
    </source>
</reference>
<dbReference type="AlphaFoldDB" id="A0A5B7J3Q3"/>
<feature type="compositionally biased region" description="Basic and acidic residues" evidence="1">
    <location>
        <begin position="53"/>
        <end position="68"/>
    </location>
</feature>